<dbReference type="Proteomes" id="UP000248349">
    <property type="component" value="Unassembled WGS sequence"/>
</dbReference>
<evidence type="ECO:0000313" key="2">
    <source>
        <dbReference type="EMBL" id="PYH46383.1"/>
    </source>
</evidence>
<dbReference type="AlphaFoldDB" id="A0A318ZPM3"/>
<feature type="compositionally biased region" description="Polar residues" evidence="1">
    <location>
        <begin position="373"/>
        <end position="384"/>
    </location>
</feature>
<sequence>METIVEVSRGISALQSLLEENPATFLTHGKEIKRLYKSFKALIRSSDELARVQEEAQHKEAAQKQRDEKAAHNLLNSLLRNRENIEKFSKKDVATIIDNDNKEDFRVRDGKQVGAKKTMEMRFRAGLAVSSLAEDYLQFSHEGGYHSKLDAMLLDTKKGATYQAYANECAEFVDKKEAALLIGIGVKFKFLEKVIRDKLRETSVDGEVPSSLPCAYVWITFFAWSWFIRCSSRALQLVAQSLISTECWKNLAVSTKAWRDKCYESYTKQTCELIASEASTSNERVTSFSESTTPNEEATSPPELSVLDEDATTSHSSPASPQVLNADEAATTDYSLSMSSESLSTKDMVEEPVVIPSSVRPLAPSLEEISEITGNHSIPAQPTPTKRPLSDDLHTDSRKSRKITNADSDNVENSNAMTPPVNPAPNVDPFDSNMEYNVLASIAQGVSVPTVDLSPHNQELCIDIWNHPTLFGVPPSHVEGAFSSAQIQLTSADVLINIWDDEPISESLRDSDDTAPCRFPTHPIDSTSQSISTWDNSTARTSSQGFNHEVSDLSIYPAASSRLNIDTWDHTIISGLSGGQHDTYRPPVPQARPSSTEIDNLNCPSFFTRTRDDCNDESRVFLLNSSTGIDL</sequence>
<feature type="compositionally biased region" description="Polar residues" evidence="1">
    <location>
        <begin position="282"/>
        <end position="298"/>
    </location>
</feature>
<proteinExistence type="predicted"/>
<evidence type="ECO:0000256" key="1">
    <source>
        <dbReference type="SAM" id="MobiDB-lite"/>
    </source>
</evidence>
<feature type="compositionally biased region" description="Polar residues" evidence="1">
    <location>
        <begin position="403"/>
        <end position="417"/>
    </location>
</feature>
<feature type="region of interest" description="Disordered" evidence="1">
    <location>
        <begin position="282"/>
        <end position="302"/>
    </location>
</feature>
<evidence type="ECO:0000313" key="3">
    <source>
        <dbReference type="Proteomes" id="UP000248349"/>
    </source>
</evidence>
<dbReference type="OrthoDB" id="4510463at2759"/>
<feature type="compositionally biased region" description="Polar residues" evidence="1">
    <location>
        <begin position="313"/>
        <end position="323"/>
    </location>
</feature>
<dbReference type="EMBL" id="KZ821227">
    <property type="protein sequence ID" value="PYH46383.1"/>
    <property type="molecule type" value="Genomic_DNA"/>
</dbReference>
<name>A0A318ZPM3_9EURO</name>
<feature type="region of interest" description="Disordered" evidence="1">
    <location>
        <begin position="373"/>
        <end position="429"/>
    </location>
</feature>
<protein>
    <submittedName>
        <fullName evidence="2">Uncharacterized protein</fullName>
    </submittedName>
</protein>
<gene>
    <name evidence="2" type="ORF">BP01DRAFT_422385</name>
</gene>
<feature type="region of interest" description="Disordered" evidence="1">
    <location>
        <begin position="308"/>
        <end position="327"/>
    </location>
</feature>
<dbReference type="GeneID" id="37080796"/>
<keyword evidence="3" id="KW-1185">Reference proteome</keyword>
<dbReference type="STRING" id="1450539.A0A318ZPM3"/>
<accession>A0A318ZPM3</accession>
<reference evidence="2 3" key="1">
    <citation type="submission" date="2016-12" db="EMBL/GenBank/DDBJ databases">
        <title>The genomes of Aspergillus section Nigri reveals drivers in fungal speciation.</title>
        <authorList>
            <consortium name="DOE Joint Genome Institute"/>
            <person name="Vesth T.C."/>
            <person name="Nybo J."/>
            <person name="Theobald S."/>
            <person name="Brandl J."/>
            <person name="Frisvad J.C."/>
            <person name="Nielsen K.F."/>
            <person name="Lyhne E.K."/>
            <person name="Kogle M.E."/>
            <person name="Kuo A."/>
            <person name="Riley R."/>
            <person name="Clum A."/>
            <person name="Nolan M."/>
            <person name="Lipzen A."/>
            <person name="Salamov A."/>
            <person name="Henrissat B."/>
            <person name="Wiebenga A."/>
            <person name="De Vries R.P."/>
            <person name="Grigoriev I.V."/>
            <person name="Mortensen U.H."/>
            <person name="Andersen M.R."/>
            <person name="Baker S.E."/>
        </authorList>
    </citation>
    <scope>NUCLEOTIDE SEQUENCE [LARGE SCALE GENOMIC DNA]</scope>
    <source>
        <strain evidence="2 3">JOP 1030-1</strain>
    </source>
</reference>
<feature type="compositionally biased region" description="Basic and acidic residues" evidence="1">
    <location>
        <begin position="388"/>
        <end position="398"/>
    </location>
</feature>
<organism evidence="2 3">
    <name type="scientific">Aspergillus saccharolyticus JOP 1030-1</name>
    <dbReference type="NCBI Taxonomy" id="1450539"/>
    <lineage>
        <taxon>Eukaryota</taxon>
        <taxon>Fungi</taxon>
        <taxon>Dikarya</taxon>
        <taxon>Ascomycota</taxon>
        <taxon>Pezizomycotina</taxon>
        <taxon>Eurotiomycetes</taxon>
        <taxon>Eurotiomycetidae</taxon>
        <taxon>Eurotiales</taxon>
        <taxon>Aspergillaceae</taxon>
        <taxon>Aspergillus</taxon>
        <taxon>Aspergillus subgen. Circumdati</taxon>
    </lineage>
</organism>
<dbReference type="RefSeq" id="XP_025432365.1">
    <property type="nucleotide sequence ID" value="XM_025579567.1"/>
</dbReference>